<dbReference type="RefSeq" id="WP_187524810.1">
    <property type="nucleotide sequence ID" value="NZ_JACRTA010000001.1"/>
</dbReference>
<name>A0A926E855_9FIRM</name>
<evidence type="ECO:0000313" key="3">
    <source>
        <dbReference type="Proteomes" id="UP000610862"/>
    </source>
</evidence>
<gene>
    <name evidence="2" type="ORF">H8692_01230</name>
</gene>
<accession>A0A926E855</accession>
<sequence length="175" mass="19833">MDKISVALISGIIVLMLTSGIIIYNTWLSDEMNHMQAETIVEDSKADDDLVFNDDTSIKNNSDKKLWIRVKPVYDSRYDPDGYRIISGAIDKGEWKSDDGSWYYYSRPIGLSQTTEPLMDRLLYNGKDVSADSNGRFSLQVEAVDEEWFVSEPDDGIEAFSFFEETMAIPEGTSL</sequence>
<dbReference type="AlphaFoldDB" id="A0A926E855"/>
<dbReference type="Proteomes" id="UP000610862">
    <property type="component" value="Unassembled WGS sequence"/>
</dbReference>
<organism evidence="2 3">
    <name type="scientific">Lentihominibacter hominis</name>
    <dbReference type="NCBI Taxonomy" id="2763645"/>
    <lineage>
        <taxon>Bacteria</taxon>
        <taxon>Bacillati</taxon>
        <taxon>Bacillota</taxon>
        <taxon>Clostridia</taxon>
        <taxon>Peptostreptococcales</taxon>
        <taxon>Anaerovoracaceae</taxon>
        <taxon>Lentihominibacter</taxon>
    </lineage>
</organism>
<keyword evidence="1" id="KW-0812">Transmembrane</keyword>
<keyword evidence="3" id="KW-1185">Reference proteome</keyword>
<keyword evidence="1" id="KW-0472">Membrane</keyword>
<keyword evidence="1" id="KW-1133">Transmembrane helix</keyword>
<evidence type="ECO:0000313" key="2">
    <source>
        <dbReference type="EMBL" id="MBC8567381.1"/>
    </source>
</evidence>
<dbReference type="SUPFAM" id="SSF69360">
    <property type="entry name" value="Cell wall binding repeat"/>
    <property type="match status" value="1"/>
</dbReference>
<comment type="caution">
    <text evidence="2">The sequence shown here is derived from an EMBL/GenBank/DDBJ whole genome shotgun (WGS) entry which is preliminary data.</text>
</comment>
<evidence type="ECO:0000256" key="1">
    <source>
        <dbReference type="SAM" id="Phobius"/>
    </source>
</evidence>
<protein>
    <submittedName>
        <fullName evidence="2">Uncharacterized protein</fullName>
    </submittedName>
</protein>
<reference evidence="2" key="1">
    <citation type="submission" date="2020-08" db="EMBL/GenBank/DDBJ databases">
        <title>Genome public.</title>
        <authorList>
            <person name="Liu C."/>
            <person name="Sun Q."/>
        </authorList>
    </citation>
    <scope>NUCLEOTIDE SEQUENCE</scope>
    <source>
        <strain evidence="2">NSJ-24</strain>
    </source>
</reference>
<dbReference type="EMBL" id="JACRTA010000001">
    <property type="protein sequence ID" value="MBC8567381.1"/>
    <property type="molecule type" value="Genomic_DNA"/>
</dbReference>
<feature type="transmembrane region" description="Helical" evidence="1">
    <location>
        <begin position="6"/>
        <end position="27"/>
    </location>
</feature>
<proteinExistence type="predicted"/>